<dbReference type="GO" id="GO:0034388">
    <property type="term" value="C:Pwp2p-containing subcomplex of 90S preribosome"/>
    <property type="evidence" value="ECO:0007669"/>
    <property type="project" value="TreeGrafter"/>
</dbReference>
<feature type="domain" description="WDR36/Utp21 N-terminal" evidence="6">
    <location>
        <begin position="59"/>
        <end position="365"/>
    </location>
</feature>
<keyword evidence="1 3" id="KW-0853">WD repeat</keyword>
<name>A0A292PKC2_9PEZI</name>
<reference evidence="7" key="1">
    <citation type="submission" date="2015-10" db="EMBL/GenBank/DDBJ databases">
        <authorList>
            <person name="Regsiter A."/>
            <person name="william w."/>
        </authorList>
    </citation>
    <scope>NUCLEOTIDE SEQUENCE</scope>
    <source>
        <strain evidence="7">Montdore</strain>
    </source>
</reference>
<evidence type="ECO:0008006" key="9">
    <source>
        <dbReference type="Google" id="ProtNLM"/>
    </source>
</evidence>
<evidence type="ECO:0000259" key="6">
    <source>
        <dbReference type="Pfam" id="PF25171"/>
    </source>
</evidence>
<evidence type="ECO:0000256" key="2">
    <source>
        <dbReference type="ARBA" id="ARBA00022737"/>
    </source>
</evidence>
<feature type="repeat" description="WD" evidence="3">
    <location>
        <begin position="574"/>
        <end position="615"/>
    </location>
</feature>
<dbReference type="SUPFAM" id="SSF50978">
    <property type="entry name" value="WD40 repeat-like"/>
    <property type="match status" value="2"/>
</dbReference>
<feature type="region of interest" description="Disordered" evidence="4">
    <location>
        <begin position="1"/>
        <end position="23"/>
    </location>
</feature>
<dbReference type="PROSITE" id="PS50294">
    <property type="entry name" value="WD_REPEATS_REGION"/>
    <property type="match status" value="2"/>
</dbReference>
<evidence type="ECO:0000256" key="1">
    <source>
        <dbReference type="ARBA" id="ARBA00022574"/>
    </source>
</evidence>
<dbReference type="InterPro" id="IPR007319">
    <property type="entry name" value="WDR36/Utp21_C"/>
</dbReference>
<evidence type="ECO:0000256" key="4">
    <source>
        <dbReference type="SAM" id="MobiDB-lite"/>
    </source>
</evidence>
<dbReference type="Pfam" id="PF04192">
    <property type="entry name" value="Utp21"/>
    <property type="match status" value="1"/>
</dbReference>
<feature type="repeat" description="WD" evidence="3">
    <location>
        <begin position="659"/>
        <end position="700"/>
    </location>
</feature>
<dbReference type="InterPro" id="IPR036322">
    <property type="entry name" value="WD40_repeat_dom_sf"/>
</dbReference>
<organism evidence="7 8">
    <name type="scientific">Tuber aestivum</name>
    <name type="common">summer truffle</name>
    <dbReference type="NCBI Taxonomy" id="59557"/>
    <lineage>
        <taxon>Eukaryota</taxon>
        <taxon>Fungi</taxon>
        <taxon>Dikarya</taxon>
        <taxon>Ascomycota</taxon>
        <taxon>Pezizomycotina</taxon>
        <taxon>Pezizomycetes</taxon>
        <taxon>Pezizales</taxon>
        <taxon>Tuberaceae</taxon>
        <taxon>Tuber</taxon>
    </lineage>
</organism>
<dbReference type="AlphaFoldDB" id="A0A292PKC2"/>
<dbReference type="InterPro" id="IPR019775">
    <property type="entry name" value="WD40_repeat_CS"/>
</dbReference>
<evidence type="ECO:0000313" key="8">
    <source>
        <dbReference type="Proteomes" id="UP001412239"/>
    </source>
</evidence>
<evidence type="ECO:0000256" key="3">
    <source>
        <dbReference type="PROSITE-ProRule" id="PRU00221"/>
    </source>
</evidence>
<evidence type="ECO:0000313" key="7">
    <source>
        <dbReference type="EMBL" id="CUS07564.1"/>
    </source>
</evidence>
<feature type="domain" description="WDR36/Utp21 C-terminal" evidence="5">
    <location>
        <begin position="790"/>
        <end position="1003"/>
    </location>
</feature>
<evidence type="ECO:0000259" key="5">
    <source>
        <dbReference type="Pfam" id="PF04192"/>
    </source>
</evidence>
<dbReference type="SMART" id="SM00320">
    <property type="entry name" value="WD40"/>
    <property type="match status" value="8"/>
</dbReference>
<dbReference type="GO" id="GO:0032040">
    <property type="term" value="C:small-subunit processome"/>
    <property type="evidence" value="ECO:0007669"/>
    <property type="project" value="InterPro"/>
</dbReference>
<dbReference type="Pfam" id="PF25171">
    <property type="entry name" value="Beta-prop_WDR36-Utp21_1st"/>
    <property type="match status" value="1"/>
</dbReference>
<dbReference type="InterPro" id="IPR059157">
    <property type="entry name" value="WDR36-Utp21_N"/>
</dbReference>
<dbReference type="InterPro" id="IPR001680">
    <property type="entry name" value="WD40_rpt"/>
</dbReference>
<dbReference type="PANTHER" id="PTHR22840">
    <property type="entry name" value="WD REPEAT-CONTAINING PROTEIN 36"/>
    <property type="match status" value="1"/>
</dbReference>
<dbReference type="PROSITE" id="PS50082">
    <property type="entry name" value="WD_REPEATS_2"/>
    <property type="match status" value="2"/>
</dbReference>
<dbReference type="EMBL" id="LN891196">
    <property type="protein sequence ID" value="CUS07564.1"/>
    <property type="molecule type" value="Genomic_DNA"/>
</dbReference>
<proteinExistence type="predicted"/>
<dbReference type="Gene3D" id="2.130.10.10">
    <property type="entry name" value="YVTN repeat-like/Quinoprotein amine dehydrogenase"/>
    <property type="match status" value="2"/>
</dbReference>
<keyword evidence="8" id="KW-1185">Reference proteome</keyword>
<dbReference type="PANTHER" id="PTHR22840:SF12">
    <property type="entry name" value="WD REPEAT-CONTAINING PROTEIN 36"/>
    <property type="match status" value="1"/>
</dbReference>
<protein>
    <recommendedName>
        <fullName evidence="9">Small-subunit processome Utp21 domain-containing protein</fullName>
    </recommendedName>
</protein>
<accession>A0A292PKC2</accession>
<sequence>MAPNKRQRRIADSIAQNPPAPPTHSRILAPFRAIGHITSTSAPPTPFSILPLGKTFQLTTVLSNTIQTYDVRRLNLVFASSPPTPGDIRRIVAHRDVVYVAFEDPLVRVWVFKRGKKIAELAVAGEGRKKVAEWRGLVIFGDWIVGVLDWGMVVWKRETREVYTEIEMDNRGEVTAAVHPSTYLNKIVIARVGGMLEIWNVRTGKKIYTILSPVASTGEEPLEIGSLVQTPVISVLAIGFSTGEVHLHNVQTDKPLFMLGGSAGDILAATSHGRKRVTSISFCTDPVVGAGDSRVPTDSGGNMLAVGHDDGDITLWNLKKRRIIAIMRNAHDGPSGGGVIVEWLAGQNVLVTSGGDNSIKEWIFDSPHTALPRLLRFRSGHSKPITSLVFLNPSASHFLLSGSLDSTLRAHSMRNDAQSFIFSEKAGGKESSKLLRGGGKSTHWAGGEPSASNPVTCIATVAGEDGAGIAGNAARDLAGIITGHRGSESGRLWSFENKSLGGRWAQTTDGGLVWSVAVSSCGTFCFVGSSNGGIAMYNIQSGIKRRQFPEPVTAAAAKGLRNSTGPAKLCMAGVGKHMKAVTGISIDSLNRVVISTSLDGKVKFWDFNTGIIIHEINWSNSGAITKAKLHRHSDLLAVSCDDLCIRVVDVETRKTVRELWGARGRITDFCFSNDGRWIFGASTDSVVRVWDLPTGHMIDGIRTRSIVTAMAFAGTGEFLATAHVDSVGINLWTNRTLFRHVPTRHLDEKDIVDMTAPSASGEGGVSVVEAAFNPQDDGEDDSTGTYTTVDQLSSNMLTMSLVPKTRWQTLLNLDVIKQRNKPREAPKAPEKAPFFLPPLGAESDSFAPAAKEVINSSSGAQLTDPQSLEAERSRVLRMSRNSGESTFTKLLREAADREDRDYTIFLTHLKTLSPSAADLEIRSLQVNELAPFVQAMTQRLRSRRDYELVQTWVNVFLKCHSEAVMEGESVRDELRKWMVEQKREADRLAELVGYCSGVAGFLRSGR</sequence>
<gene>
    <name evidence="7" type="ORF">GSTUAT00008322001</name>
</gene>
<dbReference type="InterPro" id="IPR015943">
    <property type="entry name" value="WD40/YVTN_repeat-like_dom_sf"/>
</dbReference>
<dbReference type="GO" id="GO:0006364">
    <property type="term" value="P:rRNA processing"/>
    <property type="evidence" value="ECO:0007669"/>
    <property type="project" value="InterPro"/>
</dbReference>
<dbReference type="Pfam" id="PF25168">
    <property type="entry name" value="Beta-prop_WDR36-Utp21_2nd"/>
    <property type="match status" value="1"/>
</dbReference>
<dbReference type="Proteomes" id="UP001412239">
    <property type="component" value="Unassembled WGS sequence"/>
</dbReference>
<keyword evidence="2" id="KW-0677">Repeat</keyword>
<dbReference type="PROSITE" id="PS00678">
    <property type="entry name" value="WD_REPEATS_1"/>
    <property type="match status" value="2"/>
</dbReference>